<dbReference type="RefSeq" id="WP_035180810.1">
    <property type="nucleotide sequence ID" value="NZ_ALAS01000178.1"/>
</dbReference>
<dbReference type="Proteomes" id="UP000184029">
    <property type="component" value="Unassembled WGS sequence"/>
</dbReference>
<feature type="coiled-coil region" evidence="1">
    <location>
        <begin position="183"/>
        <end position="210"/>
    </location>
</feature>
<dbReference type="InterPro" id="IPR019292">
    <property type="entry name" value="McrC"/>
</dbReference>
<evidence type="ECO:0000313" key="2">
    <source>
        <dbReference type="EMBL" id="SHF98134.1"/>
    </source>
</evidence>
<dbReference type="Pfam" id="PF10117">
    <property type="entry name" value="McrBC"/>
    <property type="match status" value="1"/>
</dbReference>
<gene>
    <name evidence="2" type="ORF">SAMN02745208_03016</name>
</gene>
<keyword evidence="1" id="KW-0175">Coiled coil</keyword>
<dbReference type="AlphaFoldDB" id="A0A8B4BXX6"/>
<evidence type="ECO:0000313" key="3">
    <source>
        <dbReference type="Proteomes" id="UP000184029"/>
    </source>
</evidence>
<dbReference type="GeneID" id="29814638"/>
<sequence length="399" mass="47095">MENSFKISQGHSISIYEDELNVVEAMLKAKGINPDNLDKEQKILNLSQKYVGYIRTPRRMIELMPKHNKLGMKHIFRMYYFVNGHFNNLHDKVFDLTRSSQYVNVIDLFLNELDKILRHGLPTEYIDVVEESKYIRGSVDYVSSYKNIMLLREEPFLSQYDEVSLQTPLNMTLKFALNKVKKVDKYRGIIQKYERALQSISNDYNKIRDTKVVFSNKNNLCKDAYFYAMLIINEYYFENLGNKNGECFLIDFDLLYEQFVKKILFVYTNDTMFQDWQKDKIYGSYGEGQEKSFRPDILYGYNEKEEKALAILDTKNKFSSVFGNADVYQMLFYSHMLSAKKIVLCYPSVENKHKDVLRIESDNFITDKIYGVYINIAVEEKEAFVEAINRFIDDVYSCL</sequence>
<organism evidence="2 3">
    <name type="scientific">Heyndrickxia coagulans DSM 1 = ATCC 7050</name>
    <dbReference type="NCBI Taxonomy" id="1121088"/>
    <lineage>
        <taxon>Bacteria</taxon>
        <taxon>Bacillati</taxon>
        <taxon>Bacillota</taxon>
        <taxon>Bacilli</taxon>
        <taxon>Bacillales</taxon>
        <taxon>Bacillaceae</taxon>
        <taxon>Heyndrickxia</taxon>
    </lineage>
</organism>
<dbReference type="PANTHER" id="PTHR38733">
    <property type="entry name" value="PROTEIN MCRC"/>
    <property type="match status" value="1"/>
</dbReference>
<name>A0A8B4BXX6_HEYCO</name>
<evidence type="ECO:0000256" key="1">
    <source>
        <dbReference type="SAM" id="Coils"/>
    </source>
</evidence>
<proteinExistence type="predicted"/>
<reference evidence="2 3" key="1">
    <citation type="submission" date="2016-11" db="EMBL/GenBank/DDBJ databases">
        <authorList>
            <person name="Varghese N."/>
            <person name="Submissions S."/>
        </authorList>
    </citation>
    <scope>NUCLEOTIDE SEQUENCE [LARGE SCALE GENOMIC DNA]</scope>
    <source>
        <strain evidence="2 3">DSM 1</strain>
    </source>
</reference>
<comment type="caution">
    <text evidence="2">The sequence shown here is derived from an EMBL/GenBank/DDBJ whole genome shotgun (WGS) entry which is preliminary data.</text>
</comment>
<dbReference type="KEGG" id="bcoa:BF29_1805"/>
<dbReference type="EMBL" id="FQUB01000107">
    <property type="protein sequence ID" value="SHF98134.1"/>
    <property type="molecule type" value="Genomic_DNA"/>
</dbReference>
<dbReference type="PANTHER" id="PTHR38733:SF1">
    <property type="entry name" value="TYPE IV METHYL-DIRECTED RESTRICTION ENZYME ECOKMCRBC"/>
    <property type="match status" value="1"/>
</dbReference>
<protein>
    <submittedName>
        <fullName evidence="2">5-methylcytosine-specific restriction enzyme subunit McrC</fullName>
    </submittedName>
</protein>
<accession>A0A8B4BXX6</accession>